<dbReference type="PROSITE" id="PS51779">
    <property type="entry name" value="POTRA"/>
    <property type="match status" value="1"/>
</dbReference>
<dbReference type="Gene3D" id="3.10.20.310">
    <property type="entry name" value="membrane protein fhac"/>
    <property type="match status" value="1"/>
</dbReference>
<dbReference type="Gene3D" id="2.40.160.50">
    <property type="entry name" value="membrane protein fhac: a member of the omp85/tpsb transporter family"/>
    <property type="match status" value="1"/>
</dbReference>
<dbReference type="Pfam" id="PF01103">
    <property type="entry name" value="Omp85"/>
    <property type="match status" value="1"/>
</dbReference>
<name>A0ABT8KPH1_9BACT</name>
<keyword evidence="2" id="KW-0472">Membrane</keyword>
<evidence type="ECO:0000313" key="6">
    <source>
        <dbReference type="Proteomes" id="UP001172082"/>
    </source>
</evidence>
<feature type="domain" description="POTRA" evidence="4">
    <location>
        <begin position="62"/>
        <end position="138"/>
    </location>
</feature>
<feature type="signal peptide" evidence="3">
    <location>
        <begin position="1"/>
        <end position="31"/>
    </location>
</feature>
<evidence type="ECO:0000259" key="4">
    <source>
        <dbReference type="PROSITE" id="PS51779"/>
    </source>
</evidence>
<feature type="chain" id="PRO_5046155958" evidence="3">
    <location>
        <begin position="32"/>
        <end position="501"/>
    </location>
</feature>
<protein>
    <submittedName>
        <fullName evidence="5">BamA/TamA family outer membrane protein</fullName>
    </submittedName>
</protein>
<dbReference type="EMBL" id="JAUJEA010000005">
    <property type="protein sequence ID" value="MDN5202610.1"/>
    <property type="molecule type" value="Genomic_DNA"/>
</dbReference>
<accession>A0ABT8KPH1</accession>
<evidence type="ECO:0000256" key="2">
    <source>
        <dbReference type="ARBA" id="ARBA00023136"/>
    </source>
</evidence>
<evidence type="ECO:0000313" key="5">
    <source>
        <dbReference type="EMBL" id="MDN5202610.1"/>
    </source>
</evidence>
<comment type="subcellular location">
    <subcellularLocation>
        <location evidence="1">Membrane</location>
    </subcellularLocation>
</comment>
<evidence type="ECO:0000256" key="1">
    <source>
        <dbReference type="ARBA" id="ARBA00004370"/>
    </source>
</evidence>
<organism evidence="5 6">
    <name type="scientific">Splendidivirga corallicola</name>
    <dbReference type="NCBI Taxonomy" id="3051826"/>
    <lineage>
        <taxon>Bacteria</taxon>
        <taxon>Pseudomonadati</taxon>
        <taxon>Bacteroidota</taxon>
        <taxon>Cytophagia</taxon>
        <taxon>Cytophagales</taxon>
        <taxon>Splendidivirgaceae</taxon>
        <taxon>Splendidivirga</taxon>
    </lineage>
</organism>
<dbReference type="InterPro" id="IPR000184">
    <property type="entry name" value="Bac_surfAg_D15"/>
</dbReference>
<sequence>MIRNIPTYRVLSGGSLLFFVFFLSFSAPVQAQVSEQVADLILDQLNNSDIKNDVSSSDVNFFEISDILVFGNDKTKEDIIFRELDITKGQTVLKSELEDILETNRKKIFNTSLFLSVEMEVLERPSNKIDIVIKVSERWYIFPVPLFKLDARNFNDWWTNHNRDFSRVSYGIRFYQYNLRGRNERLKLTAQFGFTNVLQLSYRVPYIDRAKRNGLTINVGYNANKKINYKTEDHVPVVVDFGKRTRESRYALLTFSHRPSFYNFHFFTVGYQHYSINDSIAILNPDFFLNGRTEQKYFRLRYQYRKDYRDIAAYPLSGYLFTAEAEKIGLGIYNDINMFEVDVNYYKYFKLKNNVFISTRLAGNISFPNRQPYINFRGLGYRPNFIRGYELNVIDGQSFLLNKITLKKRLLSIRKKFNNLIKKDQFQTIPLDIYLKTYYDSGIVNNSLSGEQNERLSNKYLYGTGIGLDFVTYYDFVIRCEYSINSSGEHGFFLNFKSDLR</sequence>
<reference evidence="5" key="1">
    <citation type="submission" date="2023-06" db="EMBL/GenBank/DDBJ databases">
        <title>Genomic of Parafulvivirga corallium.</title>
        <authorList>
            <person name="Wang G."/>
        </authorList>
    </citation>
    <scope>NUCLEOTIDE SEQUENCE</scope>
    <source>
        <strain evidence="5">BMA10</strain>
    </source>
</reference>
<proteinExistence type="predicted"/>
<dbReference type="Pfam" id="PF07244">
    <property type="entry name" value="POTRA"/>
    <property type="match status" value="1"/>
</dbReference>
<dbReference type="InterPro" id="IPR034746">
    <property type="entry name" value="POTRA"/>
</dbReference>
<gene>
    <name evidence="5" type="ORF">QQ008_14575</name>
</gene>
<evidence type="ECO:0000256" key="3">
    <source>
        <dbReference type="SAM" id="SignalP"/>
    </source>
</evidence>
<dbReference type="RefSeq" id="WP_346752634.1">
    <property type="nucleotide sequence ID" value="NZ_JAUJEA010000005.1"/>
</dbReference>
<keyword evidence="6" id="KW-1185">Reference proteome</keyword>
<keyword evidence="3" id="KW-0732">Signal</keyword>
<dbReference type="Proteomes" id="UP001172082">
    <property type="component" value="Unassembled WGS sequence"/>
</dbReference>
<comment type="caution">
    <text evidence="5">The sequence shown here is derived from an EMBL/GenBank/DDBJ whole genome shotgun (WGS) entry which is preliminary data.</text>
</comment>
<dbReference type="InterPro" id="IPR010827">
    <property type="entry name" value="BamA/TamA_POTRA"/>
</dbReference>